<gene>
    <name evidence="5" type="ORF">FEF09_20425</name>
</gene>
<dbReference type="SUPFAM" id="SSF47413">
    <property type="entry name" value="lambda repressor-like DNA-binding domains"/>
    <property type="match status" value="1"/>
</dbReference>
<dbReference type="PROSITE" id="PS50932">
    <property type="entry name" value="HTH_LACI_2"/>
    <property type="match status" value="1"/>
</dbReference>
<keyword evidence="3" id="KW-0804">Transcription</keyword>
<dbReference type="GO" id="GO:0000976">
    <property type="term" value="F:transcription cis-regulatory region binding"/>
    <property type="evidence" value="ECO:0007669"/>
    <property type="project" value="TreeGrafter"/>
</dbReference>
<dbReference type="AlphaFoldDB" id="A0A5C6LNP6"/>
<proteinExistence type="predicted"/>
<dbReference type="EMBL" id="VOHS01000024">
    <property type="protein sequence ID" value="TWV98792.1"/>
    <property type="molecule type" value="Genomic_DNA"/>
</dbReference>
<dbReference type="InterPro" id="IPR028082">
    <property type="entry name" value="Peripla_BP_I"/>
</dbReference>
<protein>
    <submittedName>
        <fullName evidence="5">LacI family transcriptional regulator</fullName>
    </submittedName>
</protein>
<reference evidence="5 6" key="1">
    <citation type="submission" date="2019-08" db="EMBL/GenBank/DDBJ databases">
        <title>Whole genome sequencing of chitin degrading bacteria Chitinophaga pinensis YS16.</title>
        <authorList>
            <person name="Singh R.P."/>
            <person name="Manchanda G."/>
            <person name="Maurya I.K."/>
            <person name="Joshi N.K."/>
            <person name="Srivastava A.K."/>
        </authorList>
    </citation>
    <scope>NUCLEOTIDE SEQUENCE [LARGE SCALE GENOMIC DNA]</scope>
    <source>
        <strain evidence="5 6">YS-16</strain>
    </source>
</reference>
<dbReference type="InterPro" id="IPR010982">
    <property type="entry name" value="Lambda_DNA-bd_dom_sf"/>
</dbReference>
<evidence type="ECO:0000313" key="6">
    <source>
        <dbReference type="Proteomes" id="UP000318815"/>
    </source>
</evidence>
<dbReference type="SMART" id="SM00354">
    <property type="entry name" value="HTH_LACI"/>
    <property type="match status" value="1"/>
</dbReference>
<evidence type="ECO:0000256" key="3">
    <source>
        <dbReference type="ARBA" id="ARBA00023163"/>
    </source>
</evidence>
<keyword evidence="2" id="KW-0238">DNA-binding</keyword>
<dbReference type="InterPro" id="IPR001761">
    <property type="entry name" value="Peripla_BP/Lac1_sug-bd_dom"/>
</dbReference>
<evidence type="ECO:0000313" key="5">
    <source>
        <dbReference type="EMBL" id="TWV98792.1"/>
    </source>
</evidence>
<dbReference type="PANTHER" id="PTHR30146:SF109">
    <property type="entry name" value="HTH-TYPE TRANSCRIPTIONAL REGULATOR GALS"/>
    <property type="match status" value="1"/>
</dbReference>
<keyword evidence="1" id="KW-0805">Transcription regulation</keyword>
<dbReference type="InterPro" id="IPR000843">
    <property type="entry name" value="HTH_LacI"/>
</dbReference>
<dbReference type="OrthoDB" id="667031at2"/>
<accession>A0A5C6LNP6</accession>
<comment type="caution">
    <text evidence="5">The sequence shown here is derived from an EMBL/GenBank/DDBJ whole genome shotgun (WGS) entry which is preliminary data.</text>
</comment>
<dbReference type="Gene3D" id="3.40.50.2300">
    <property type="match status" value="2"/>
</dbReference>
<dbReference type="Pfam" id="PF00532">
    <property type="entry name" value="Peripla_BP_1"/>
    <property type="match status" value="1"/>
</dbReference>
<dbReference type="SUPFAM" id="SSF53822">
    <property type="entry name" value="Periplasmic binding protein-like I"/>
    <property type="match status" value="1"/>
</dbReference>
<feature type="domain" description="HTH lacI-type" evidence="4">
    <location>
        <begin position="4"/>
        <end position="58"/>
    </location>
</feature>
<dbReference type="RefSeq" id="WP_146306819.1">
    <property type="nucleotide sequence ID" value="NZ_VOHS01000024.1"/>
</dbReference>
<evidence type="ECO:0000256" key="1">
    <source>
        <dbReference type="ARBA" id="ARBA00023015"/>
    </source>
</evidence>
<dbReference type="Gene3D" id="1.10.260.40">
    <property type="entry name" value="lambda repressor-like DNA-binding domains"/>
    <property type="match status" value="1"/>
</dbReference>
<organism evidence="5 6">
    <name type="scientific">Chitinophaga pinensis</name>
    <dbReference type="NCBI Taxonomy" id="79329"/>
    <lineage>
        <taxon>Bacteria</taxon>
        <taxon>Pseudomonadati</taxon>
        <taxon>Bacteroidota</taxon>
        <taxon>Chitinophagia</taxon>
        <taxon>Chitinophagales</taxon>
        <taxon>Chitinophagaceae</taxon>
        <taxon>Chitinophaga</taxon>
    </lineage>
</organism>
<keyword evidence="6" id="KW-1185">Reference proteome</keyword>
<dbReference type="PANTHER" id="PTHR30146">
    <property type="entry name" value="LACI-RELATED TRANSCRIPTIONAL REPRESSOR"/>
    <property type="match status" value="1"/>
</dbReference>
<dbReference type="CDD" id="cd06267">
    <property type="entry name" value="PBP1_LacI_sugar_binding-like"/>
    <property type="match status" value="1"/>
</dbReference>
<sequence>MDRVDIKRLAEKLNLSTSTVSRAFRGNSDINPETKARILSMAKEFNYQPNHHASNLREKKSKTIAIIVPELANNFFSQAIHGIERVARDKGYHTLIYVTDDEYQKEVAFIDKLYNGRVDGIIMSASGEANDHQYLNRLGNKHIPLVFFDRVYDDINVPKVTTDDYESSFAATRHLIEVGCKKIAFLVVNKSLSIGNVRMQGYHDALKDAGIPYNTHLVIDCSNDYDENFDILSKALNEQHPDGILASVERLAISSYYVCHNLGIRIPDDIKIVSFSSLEIASLLNPALSTITQPAFDLGTNAAELLFRALESDNPVTDHLVLSSKLIPRTSSTGIKTTIGGKG</sequence>
<dbReference type="CDD" id="cd01392">
    <property type="entry name" value="HTH_LacI"/>
    <property type="match status" value="1"/>
</dbReference>
<dbReference type="GO" id="GO:0003700">
    <property type="term" value="F:DNA-binding transcription factor activity"/>
    <property type="evidence" value="ECO:0007669"/>
    <property type="project" value="TreeGrafter"/>
</dbReference>
<name>A0A5C6LNP6_9BACT</name>
<dbReference type="Proteomes" id="UP000318815">
    <property type="component" value="Unassembled WGS sequence"/>
</dbReference>
<evidence type="ECO:0000256" key="2">
    <source>
        <dbReference type="ARBA" id="ARBA00023125"/>
    </source>
</evidence>
<evidence type="ECO:0000259" key="4">
    <source>
        <dbReference type="PROSITE" id="PS50932"/>
    </source>
</evidence>
<dbReference type="Pfam" id="PF00356">
    <property type="entry name" value="LacI"/>
    <property type="match status" value="1"/>
</dbReference>